<gene>
    <name evidence="15" type="ORF">HCN44_002054</name>
</gene>
<feature type="compositionally biased region" description="Polar residues" evidence="13">
    <location>
        <begin position="715"/>
        <end position="730"/>
    </location>
</feature>
<evidence type="ECO:0000256" key="5">
    <source>
        <dbReference type="ARBA" id="ARBA00022618"/>
    </source>
</evidence>
<keyword evidence="4" id="KW-0597">Phosphoprotein</keyword>
<feature type="compositionally biased region" description="Basic and acidic residues" evidence="13">
    <location>
        <begin position="316"/>
        <end position="334"/>
    </location>
</feature>
<dbReference type="GO" id="GO:0005634">
    <property type="term" value="C:nucleus"/>
    <property type="evidence" value="ECO:0007669"/>
    <property type="project" value="UniProtKB-SubCell"/>
</dbReference>
<comment type="subcellular location">
    <subcellularLocation>
        <location evidence="1">Nucleus</location>
    </subcellularLocation>
</comment>
<sequence length="1342" mass="152952">MAADEKWYFTKEQLANTPSRKNGIDADKELSYRQQAANFIQDMGQRLQVTQLCINTAIVYMHRFYVFHSLSQFHRNAIASAALFLAAKVEEQPRKLEHVIKCAHMCLQRHPESVAIDTKSEQYLEQAQDLVFNENVLLQTLGFDVAIDHPHTHVVRCCHLVKASRDLSQTSYFMASNSLHLTTMCLQYKPTVVACFCIHLACKWSNWEIPQSNEGKHWFWYVDRTVTTELLAQLTAEFLHIFDKCPSRLKKKIMSASEKQSPTMHNPSLANSPFDIEPRKVNSPAPDGLSFQSQKIYPSDSKDDNKKSQGRPQPSDYRDYREKKERERLEREKLANSGFVPGHSSQDVQKHHSHHHKQQSSSSMSTSGAMSSSQQGKQQVLSNQKTNVHHNHHHRPEQKLQQQQPQQQQQQQQQSSSQRHSSSTNSNSQSRQRLPPGYPHSHGQQSIQVGGSHSKDTTSTSTTDSASALPDLSSHNIHQDSNHISSHHIDNIGNNNSSNTTTNTSSSTTTNMSNRLVNNNHNPHNNRGQQHDKRGYDPRNKMPEHRKDDSSKNYGKFNDPVRQDRQQRKFESSNDQQRVEEVRKLIEKPVPHTKPRAEIQKEEYIASMLKQSHNPSKYQDKMSTGHSTSGRNQPFPPHEFSKMPNTSKPHQQQQQQQQQQMPNINQMLQHNSQQHYHSGARVLKDIKNGNSNSSSGSGNNVDDPKSEKRPRPEETVTQLQQSVPTKQKSLFSPEKESPNRVDNSHSQRNKLNRQKTPPIVPVKAIKQERYPDLPVISGNLSFDNSPSSLESQLTSQMSVGQVSKRIKTSLSSSNLCDINQQQQQQHHHQQSQQQQHQQPQLQQQQHQQQQQQQQPQMKIKTEDMSSYDSMKFMNRVPDLIQPIRDNSSSTNSRNNSFNNELKPLELIRPFEPDSTETRHLMTNGLDTLTSIKHENSYDRMSFDSKLDNTMMKSEYLSPMKSAQSISALLQEPLATMPSLLDSVGSETYTLSQELSQQSNLSDNSNSNNKSNKLNDYHHISQTSIDHHHQTDQHHHQQHQQQHHQQQQQQKLIKDEPFVTNIATASAPPSTVDMTSLLSQPYNDPPLPVVTVNNTTSVSGNGNTELIIKHKSDHHKSEKKKKKEKHKHKDKSKEKHKHKHKEKHRDNTTATTVAPSATVTTAPIKITIPKDKINLNNDTSVGGLDKKGQSTSSIGNSLQSQGSGIKLKIPRDKLKASEPIQAPLRLKIRTGQSGISEIPDSRKRERDRDSIESLPVSKKPANTGGGYQNYPGQVQQQQQQQQQLHNQQLQQQQQHQQIQQQQQQRPIERQNGRHHSSSNKDKHSSREHKSSSKLSQSQQSHAT</sequence>
<evidence type="ECO:0000256" key="3">
    <source>
        <dbReference type="ARBA" id="ARBA00022499"/>
    </source>
</evidence>
<keyword evidence="7" id="KW-0805">Transcription regulation</keyword>
<keyword evidence="6" id="KW-0832">Ubl conjugation</keyword>
<evidence type="ECO:0000313" key="16">
    <source>
        <dbReference type="Proteomes" id="UP000639338"/>
    </source>
</evidence>
<feature type="compositionally biased region" description="Basic and acidic residues" evidence="13">
    <location>
        <begin position="1238"/>
        <end position="1250"/>
    </location>
</feature>
<evidence type="ECO:0000313" key="15">
    <source>
        <dbReference type="EMBL" id="KAF7996422.1"/>
    </source>
</evidence>
<dbReference type="GO" id="GO:0016538">
    <property type="term" value="F:cyclin-dependent protein serine/threonine kinase regulator activity"/>
    <property type="evidence" value="ECO:0007669"/>
    <property type="project" value="InterPro"/>
</dbReference>
<proteinExistence type="inferred from homology"/>
<dbReference type="InterPro" id="IPR013763">
    <property type="entry name" value="Cyclin-like_dom"/>
</dbReference>
<keyword evidence="16" id="KW-1185">Reference proteome</keyword>
<feature type="compositionally biased region" description="Low complexity" evidence="13">
    <location>
        <begin position="457"/>
        <end position="476"/>
    </location>
</feature>
<feature type="compositionally biased region" description="Low complexity" evidence="13">
    <location>
        <begin position="990"/>
        <end position="1011"/>
    </location>
</feature>
<feature type="domain" description="Cyclin-like" evidence="14">
    <location>
        <begin position="38"/>
        <end position="139"/>
    </location>
</feature>
<evidence type="ECO:0000256" key="8">
    <source>
        <dbReference type="ARBA" id="ARBA00023127"/>
    </source>
</evidence>
<feature type="compositionally biased region" description="Low complexity" evidence="13">
    <location>
        <begin position="359"/>
        <end position="375"/>
    </location>
</feature>
<feature type="compositionally biased region" description="Basic and acidic residues" evidence="13">
    <location>
        <begin position="702"/>
        <end position="714"/>
    </location>
</feature>
<evidence type="ECO:0000259" key="14">
    <source>
        <dbReference type="SMART" id="SM00385"/>
    </source>
</evidence>
<dbReference type="Pfam" id="PF21797">
    <property type="entry name" value="CycT2-like_C"/>
    <property type="match status" value="1"/>
</dbReference>
<dbReference type="PANTHER" id="PTHR10026">
    <property type="entry name" value="CYCLIN"/>
    <property type="match status" value="1"/>
</dbReference>
<evidence type="ECO:0000256" key="6">
    <source>
        <dbReference type="ARBA" id="ARBA00022843"/>
    </source>
</evidence>
<evidence type="ECO:0000256" key="12">
    <source>
        <dbReference type="RuleBase" id="RU000383"/>
    </source>
</evidence>
<dbReference type="InterPro" id="IPR006671">
    <property type="entry name" value="Cyclin_N"/>
</dbReference>
<feature type="region of interest" description="Disordered" evidence="13">
    <location>
        <begin position="611"/>
        <end position="661"/>
    </location>
</feature>
<dbReference type="Proteomes" id="UP000639338">
    <property type="component" value="Unassembled WGS sequence"/>
</dbReference>
<evidence type="ECO:0000256" key="1">
    <source>
        <dbReference type="ARBA" id="ARBA00004123"/>
    </source>
</evidence>
<name>A0A835CUG8_APHGI</name>
<organism evidence="15 16">
    <name type="scientific">Aphidius gifuensis</name>
    <name type="common">Parasitoid wasp</name>
    <dbReference type="NCBI Taxonomy" id="684658"/>
    <lineage>
        <taxon>Eukaryota</taxon>
        <taxon>Metazoa</taxon>
        <taxon>Ecdysozoa</taxon>
        <taxon>Arthropoda</taxon>
        <taxon>Hexapoda</taxon>
        <taxon>Insecta</taxon>
        <taxon>Pterygota</taxon>
        <taxon>Neoptera</taxon>
        <taxon>Endopterygota</taxon>
        <taxon>Hymenoptera</taxon>
        <taxon>Apocrita</taxon>
        <taxon>Ichneumonoidea</taxon>
        <taxon>Braconidae</taxon>
        <taxon>Aphidiinae</taxon>
        <taxon>Aphidius</taxon>
    </lineage>
</organism>
<keyword evidence="9" id="KW-0804">Transcription</keyword>
<dbReference type="GO" id="GO:0006357">
    <property type="term" value="P:regulation of transcription by RNA polymerase II"/>
    <property type="evidence" value="ECO:0007669"/>
    <property type="project" value="InterPro"/>
</dbReference>
<feature type="region of interest" description="Disordered" evidence="13">
    <location>
        <begin position="685"/>
        <end position="761"/>
    </location>
</feature>
<feature type="compositionally biased region" description="Low complexity" evidence="13">
    <location>
        <begin position="1331"/>
        <end position="1342"/>
    </location>
</feature>
<comment type="similarity">
    <text evidence="2">Belongs to the cyclin family. Cyclin C subfamily.</text>
</comment>
<evidence type="ECO:0000256" key="7">
    <source>
        <dbReference type="ARBA" id="ARBA00023015"/>
    </source>
</evidence>
<keyword evidence="10" id="KW-0539">Nucleus</keyword>
<feature type="compositionally biased region" description="Polar residues" evidence="13">
    <location>
        <begin position="257"/>
        <end position="271"/>
    </location>
</feature>
<protein>
    <recommendedName>
        <fullName evidence="14">Cyclin-like domain-containing protein</fullName>
    </recommendedName>
</protein>
<feature type="compositionally biased region" description="Basic residues" evidence="13">
    <location>
        <begin position="387"/>
        <end position="396"/>
    </location>
</feature>
<comment type="caution">
    <text evidence="15">The sequence shown here is derived from an EMBL/GenBank/DDBJ whole genome shotgun (WGS) entry which is preliminary data.</text>
</comment>
<feature type="compositionally biased region" description="Low complexity" evidence="13">
    <location>
        <begin position="651"/>
        <end position="660"/>
    </location>
</feature>
<feature type="compositionally biased region" description="Basic and acidic residues" evidence="13">
    <location>
        <begin position="1012"/>
        <end position="1034"/>
    </location>
</feature>
<evidence type="ECO:0000256" key="10">
    <source>
        <dbReference type="ARBA" id="ARBA00023242"/>
    </source>
</evidence>
<dbReference type="CDD" id="cd20538">
    <property type="entry name" value="CYCLIN_CCNT_rpt1"/>
    <property type="match status" value="1"/>
</dbReference>
<feature type="compositionally biased region" description="Low complexity" evidence="13">
    <location>
        <begin position="688"/>
        <end position="700"/>
    </location>
</feature>
<feature type="region of interest" description="Disordered" evidence="13">
    <location>
        <begin position="1174"/>
        <end position="1342"/>
    </location>
</feature>
<feature type="region of interest" description="Disordered" evidence="13">
    <location>
        <begin position="819"/>
        <end position="864"/>
    </location>
</feature>
<dbReference type="SMART" id="SM00385">
    <property type="entry name" value="CYCLIN"/>
    <property type="match status" value="1"/>
</dbReference>
<dbReference type="Pfam" id="PF00134">
    <property type="entry name" value="Cyclin_N"/>
    <property type="match status" value="1"/>
</dbReference>
<dbReference type="GO" id="GO:0051301">
    <property type="term" value="P:cell division"/>
    <property type="evidence" value="ECO:0007669"/>
    <property type="project" value="UniProtKB-KW"/>
</dbReference>
<feature type="compositionally biased region" description="Basic and acidic residues" evidence="13">
    <location>
        <begin position="559"/>
        <end position="578"/>
    </location>
</feature>
<feature type="compositionally biased region" description="Polar residues" evidence="13">
    <location>
        <begin position="376"/>
        <end position="386"/>
    </location>
</feature>
<feature type="region of interest" description="Disordered" evidence="13">
    <location>
        <begin position="990"/>
        <end position="1051"/>
    </location>
</feature>
<keyword evidence="3" id="KW-1017">Isopeptide bond</keyword>
<dbReference type="OrthoDB" id="25002at2759"/>
<feature type="compositionally biased region" description="Low complexity" evidence="13">
    <location>
        <begin position="820"/>
        <end position="856"/>
    </location>
</feature>
<dbReference type="FunFam" id="1.10.472.10:FF:000004">
    <property type="entry name" value="Cyclin T2"/>
    <property type="match status" value="1"/>
</dbReference>
<feature type="compositionally biased region" description="Basic and acidic residues" evidence="13">
    <location>
        <begin position="1317"/>
        <end position="1329"/>
    </location>
</feature>
<keyword evidence="5" id="KW-0132">Cell division</keyword>
<feature type="compositionally biased region" description="Basic and acidic residues" evidence="13">
    <location>
        <begin position="529"/>
        <end position="551"/>
    </location>
</feature>
<reference evidence="15 16" key="1">
    <citation type="submission" date="2020-08" db="EMBL/GenBank/DDBJ databases">
        <title>Aphidius gifuensis genome sequencing and assembly.</title>
        <authorList>
            <person name="Du Z."/>
        </authorList>
    </citation>
    <scope>NUCLEOTIDE SEQUENCE [LARGE SCALE GENOMIC DNA]</scope>
    <source>
        <strain evidence="15">YNYX2018</strain>
        <tissue evidence="15">Adults</tissue>
    </source>
</reference>
<feature type="compositionally biased region" description="Polar residues" evidence="13">
    <location>
        <begin position="1188"/>
        <end position="1202"/>
    </location>
</feature>
<evidence type="ECO:0000256" key="4">
    <source>
        <dbReference type="ARBA" id="ARBA00022553"/>
    </source>
</evidence>
<evidence type="ECO:0000256" key="11">
    <source>
        <dbReference type="ARBA" id="ARBA00023306"/>
    </source>
</evidence>
<evidence type="ECO:0000256" key="13">
    <source>
        <dbReference type="SAM" id="MobiDB-lite"/>
    </source>
</evidence>
<feature type="compositionally biased region" description="Low complexity" evidence="13">
    <location>
        <begin position="401"/>
        <end position="432"/>
    </location>
</feature>
<dbReference type="InterPro" id="IPR036915">
    <property type="entry name" value="Cyclin-like_sf"/>
</dbReference>
<feature type="region of interest" description="Disordered" evidence="13">
    <location>
        <begin position="1106"/>
        <end position="1150"/>
    </location>
</feature>
<dbReference type="SUPFAM" id="SSF47954">
    <property type="entry name" value="Cyclin-like"/>
    <property type="match status" value="2"/>
</dbReference>
<feature type="compositionally biased region" description="Polar residues" evidence="13">
    <location>
        <begin position="611"/>
        <end position="632"/>
    </location>
</feature>
<feature type="compositionally biased region" description="Polar residues" evidence="13">
    <location>
        <begin position="442"/>
        <end position="451"/>
    </location>
</feature>
<dbReference type="EMBL" id="JACMRX010000001">
    <property type="protein sequence ID" value="KAF7996422.1"/>
    <property type="molecule type" value="Genomic_DNA"/>
</dbReference>
<dbReference type="Gene3D" id="1.10.472.10">
    <property type="entry name" value="Cyclin-like"/>
    <property type="match status" value="2"/>
</dbReference>
<feature type="compositionally biased region" description="Basic and acidic residues" evidence="13">
    <location>
        <begin position="733"/>
        <end position="745"/>
    </location>
</feature>
<feature type="compositionally biased region" description="Low complexity" evidence="13">
    <location>
        <begin position="1272"/>
        <end position="1303"/>
    </location>
</feature>
<feature type="compositionally biased region" description="Basic residues" evidence="13">
    <location>
        <begin position="1108"/>
        <end position="1142"/>
    </location>
</feature>
<accession>A0A835CUG8</accession>
<feature type="compositionally biased region" description="Low complexity" evidence="13">
    <location>
        <begin position="491"/>
        <end position="526"/>
    </location>
</feature>
<keyword evidence="8 12" id="KW-0195">Cyclin</keyword>
<keyword evidence="11" id="KW-0131">Cell cycle</keyword>
<dbReference type="FunFam" id="1.10.472.10:FF:000009">
    <property type="entry name" value="cyclin-T2 isoform X1"/>
    <property type="match status" value="1"/>
</dbReference>
<feature type="region of interest" description="Disordered" evidence="13">
    <location>
        <begin position="253"/>
        <end position="578"/>
    </location>
</feature>
<evidence type="ECO:0000256" key="2">
    <source>
        <dbReference type="ARBA" id="ARBA00008638"/>
    </source>
</evidence>
<dbReference type="InterPro" id="IPR043198">
    <property type="entry name" value="Cyclin/Ssn8"/>
</dbReference>
<evidence type="ECO:0000256" key="9">
    <source>
        <dbReference type="ARBA" id="ARBA00023163"/>
    </source>
</evidence>